<dbReference type="InParanoid" id="L9L836"/>
<evidence type="ECO:0000313" key="1">
    <source>
        <dbReference type="EMBL" id="ELW71290.1"/>
    </source>
</evidence>
<dbReference type="AlphaFoldDB" id="L9L836"/>
<protein>
    <submittedName>
        <fullName evidence="1">Uncharacterized protein</fullName>
    </submittedName>
</protein>
<reference evidence="2" key="2">
    <citation type="journal article" date="2013" name="Nat. Commun.">
        <title>Genome of the Chinese tree shrew.</title>
        <authorList>
            <person name="Fan Y."/>
            <person name="Huang Z.Y."/>
            <person name="Cao C.C."/>
            <person name="Chen C.S."/>
            <person name="Chen Y.X."/>
            <person name="Fan D.D."/>
            <person name="He J."/>
            <person name="Hou H.L."/>
            <person name="Hu L."/>
            <person name="Hu X.T."/>
            <person name="Jiang X.T."/>
            <person name="Lai R."/>
            <person name="Lang Y.S."/>
            <person name="Liang B."/>
            <person name="Liao S.G."/>
            <person name="Mu D."/>
            <person name="Ma Y.Y."/>
            <person name="Niu Y.Y."/>
            <person name="Sun X.Q."/>
            <person name="Xia J.Q."/>
            <person name="Xiao J."/>
            <person name="Xiong Z.Q."/>
            <person name="Xu L."/>
            <person name="Yang L."/>
            <person name="Zhang Y."/>
            <person name="Zhao W."/>
            <person name="Zhao X.D."/>
            <person name="Zheng Y.T."/>
            <person name="Zhou J.M."/>
            <person name="Zhu Y.B."/>
            <person name="Zhang G.J."/>
            <person name="Wang J."/>
            <person name="Yao Y.G."/>
        </authorList>
    </citation>
    <scope>NUCLEOTIDE SEQUENCE [LARGE SCALE GENOMIC DNA]</scope>
</reference>
<dbReference type="Proteomes" id="UP000011518">
    <property type="component" value="Unassembled WGS sequence"/>
</dbReference>
<gene>
    <name evidence="1" type="ORF">TREES_T100000194</name>
</gene>
<evidence type="ECO:0000313" key="2">
    <source>
        <dbReference type="Proteomes" id="UP000011518"/>
    </source>
</evidence>
<name>L9L836_TUPCH</name>
<reference evidence="2" key="1">
    <citation type="submission" date="2012-07" db="EMBL/GenBank/DDBJ databases">
        <title>Genome of the Chinese tree shrew, a rising model animal genetically related to primates.</title>
        <authorList>
            <person name="Zhang G."/>
            <person name="Fan Y."/>
            <person name="Yao Y."/>
            <person name="Huang Z."/>
        </authorList>
    </citation>
    <scope>NUCLEOTIDE SEQUENCE [LARGE SCALE GENOMIC DNA]</scope>
</reference>
<keyword evidence="2" id="KW-1185">Reference proteome</keyword>
<sequence>MACSPCGALSEARIAGRLSTGFGVLGDLVHRTPANCVVLGECCQLQRVDSGWSRNRRDRPEGREEQPQLCPGAYQQALNLPEASGRGLLIYTAIHRGRSLEACMDAYSGVTCPKPEVSLV</sequence>
<dbReference type="EMBL" id="KB320468">
    <property type="protein sequence ID" value="ELW71290.1"/>
    <property type="molecule type" value="Genomic_DNA"/>
</dbReference>
<proteinExistence type="predicted"/>
<organism evidence="1 2">
    <name type="scientific">Tupaia chinensis</name>
    <name type="common">Chinese tree shrew</name>
    <name type="synonym">Tupaia belangeri chinensis</name>
    <dbReference type="NCBI Taxonomy" id="246437"/>
    <lineage>
        <taxon>Eukaryota</taxon>
        <taxon>Metazoa</taxon>
        <taxon>Chordata</taxon>
        <taxon>Craniata</taxon>
        <taxon>Vertebrata</taxon>
        <taxon>Euteleostomi</taxon>
        <taxon>Mammalia</taxon>
        <taxon>Eutheria</taxon>
        <taxon>Euarchontoglires</taxon>
        <taxon>Scandentia</taxon>
        <taxon>Tupaiidae</taxon>
        <taxon>Tupaia</taxon>
    </lineage>
</organism>
<accession>L9L836</accession>